<keyword evidence="2" id="KW-1185">Reference proteome</keyword>
<accession>A0AAP0L631</accession>
<dbReference type="Proteomes" id="UP001420932">
    <property type="component" value="Unassembled WGS sequence"/>
</dbReference>
<protein>
    <submittedName>
        <fullName evidence="1">Uncharacterized protein</fullName>
    </submittedName>
</protein>
<evidence type="ECO:0000313" key="1">
    <source>
        <dbReference type="EMBL" id="KAK9163399.1"/>
    </source>
</evidence>
<dbReference type="EMBL" id="JBBNAF010000002">
    <property type="protein sequence ID" value="KAK9163399.1"/>
    <property type="molecule type" value="Genomic_DNA"/>
</dbReference>
<sequence length="98" mass="11370">MPPEVDDDITASRDAPDTVGIGVPDYYLGLVQCTMRNNGWPSYNLRNTQERKERQWHSRMEQRMIAMIGTHQKAKHDLTIAQDQRMADLAQSHERNMT</sequence>
<reference evidence="1 2" key="1">
    <citation type="submission" date="2024-01" db="EMBL/GenBank/DDBJ databases">
        <title>Genome assemblies of Stephania.</title>
        <authorList>
            <person name="Yang L."/>
        </authorList>
    </citation>
    <scope>NUCLEOTIDE SEQUENCE [LARGE SCALE GENOMIC DNA]</scope>
    <source>
        <strain evidence="1">YNDBR</strain>
        <tissue evidence="1">Leaf</tissue>
    </source>
</reference>
<name>A0AAP0L631_9MAGN</name>
<evidence type="ECO:0000313" key="2">
    <source>
        <dbReference type="Proteomes" id="UP001420932"/>
    </source>
</evidence>
<dbReference type="AlphaFoldDB" id="A0AAP0L631"/>
<organism evidence="1 2">
    <name type="scientific">Stephania yunnanensis</name>
    <dbReference type="NCBI Taxonomy" id="152371"/>
    <lineage>
        <taxon>Eukaryota</taxon>
        <taxon>Viridiplantae</taxon>
        <taxon>Streptophyta</taxon>
        <taxon>Embryophyta</taxon>
        <taxon>Tracheophyta</taxon>
        <taxon>Spermatophyta</taxon>
        <taxon>Magnoliopsida</taxon>
        <taxon>Ranunculales</taxon>
        <taxon>Menispermaceae</taxon>
        <taxon>Menispermoideae</taxon>
        <taxon>Cissampelideae</taxon>
        <taxon>Stephania</taxon>
    </lineage>
</organism>
<comment type="caution">
    <text evidence="1">The sequence shown here is derived from an EMBL/GenBank/DDBJ whole genome shotgun (WGS) entry which is preliminary data.</text>
</comment>
<gene>
    <name evidence="1" type="ORF">Syun_004301</name>
</gene>
<proteinExistence type="predicted"/>